<evidence type="ECO:0000313" key="10">
    <source>
        <dbReference type="EMBL" id="MCL6282732.1"/>
    </source>
</evidence>
<dbReference type="PROSITE" id="PS50088">
    <property type="entry name" value="ANK_REPEAT"/>
    <property type="match status" value="2"/>
</dbReference>
<comment type="caution">
    <text evidence="10">The sequence shown here is derived from an EMBL/GenBank/DDBJ whole genome shotgun (WGS) entry which is preliminary data.</text>
</comment>
<accession>A0ABT0PZF0</accession>
<dbReference type="Pfam" id="PF12796">
    <property type="entry name" value="Ank_2"/>
    <property type="match status" value="1"/>
</dbReference>
<dbReference type="PROSITE" id="PS50297">
    <property type="entry name" value="ANK_REP_REGION"/>
    <property type="match status" value="2"/>
</dbReference>
<evidence type="ECO:0000256" key="8">
    <source>
        <dbReference type="SAM" id="SignalP"/>
    </source>
</evidence>
<dbReference type="SMART" id="SM00248">
    <property type="entry name" value="ANK"/>
    <property type="match status" value="5"/>
</dbReference>
<evidence type="ECO:0000259" key="9">
    <source>
        <dbReference type="PROSITE" id="PS51007"/>
    </source>
</evidence>
<evidence type="ECO:0000256" key="4">
    <source>
        <dbReference type="ARBA" id="ARBA00023004"/>
    </source>
</evidence>
<dbReference type="InterPro" id="IPR036770">
    <property type="entry name" value="Ankyrin_rpt-contain_sf"/>
</dbReference>
<dbReference type="SUPFAM" id="SSF48403">
    <property type="entry name" value="Ankyrin repeat"/>
    <property type="match status" value="1"/>
</dbReference>
<evidence type="ECO:0000256" key="7">
    <source>
        <dbReference type="PROSITE-ProRule" id="PRU00433"/>
    </source>
</evidence>
<dbReference type="EMBL" id="JAMFMB010000004">
    <property type="protein sequence ID" value="MCL6282732.1"/>
    <property type="molecule type" value="Genomic_DNA"/>
</dbReference>
<keyword evidence="3" id="KW-0677">Repeat</keyword>
<evidence type="ECO:0000256" key="6">
    <source>
        <dbReference type="PROSITE-ProRule" id="PRU00023"/>
    </source>
</evidence>
<feature type="repeat" description="ANK" evidence="6">
    <location>
        <begin position="118"/>
        <end position="150"/>
    </location>
</feature>
<dbReference type="Proteomes" id="UP001203880">
    <property type="component" value="Unassembled WGS sequence"/>
</dbReference>
<evidence type="ECO:0000256" key="3">
    <source>
        <dbReference type="ARBA" id="ARBA00022737"/>
    </source>
</evidence>
<dbReference type="PANTHER" id="PTHR24198">
    <property type="entry name" value="ANKYRIN REPEAT AND PROTEIN KINASE DOMAIN-CONTAINING PROTEIN"/>
    <property type="match status" value="1"/>
</dbReference>
<feature type="repeat" description="ANK" evidence="6">
    <location>
        <begin position="56"/>
        <end position="84"/>
    </location>
</feature>
<dbReference type="InterPro" id="IPR009056">
    <property type="entry name" value="Cyt_c-like_dom"/>
</dbReference>
<dbReference type="Gene3D" id="1.10.760.10">
    <property type="entry name" value="Cytochrome c-like domain"/>
    <property type="match status" value="1"/>
</dbReference>
<dbReference type="PROSITE" id="PS51007">
    <property type="entry name" value="CYTC"/>
    <property type="match status" value="1"/>
</dbReference>
<evidence type="ECO:0000256" key="2">
    <source>
        <dbReference type="ARBA" id="ARBA00022723"/>
    </source>
</evidence>
<evidence type="ECO:0000256" key="5">
    <source>
        <dbReference type="ARBA" id="ARBA00023043"/>
    </source>
</evidence>
<evidence type="ECO:0000256" key="1">
    <source>
        <dbReference type="ARBA" id="ARBA00022617"/>
    </source>
</evidence>
<dbReference type="PANTHER" id="PTHR24198:SF165">
    <property type="entry name" value="ANKYRIN REPEAT-CONTAINING PROTEIN-RELATED"/>
    <property type="match status" value="1"/>
</dbReference>
<proteinExistence type="predicted"/>
<protein>
    <submittedName>
        <fullName evidence="10">Ankyrin repeat domain-containing protein</fullName>
    </submittedName>
</protein>
<organism evidence="10 11">
    <name type="scientific">Ruegeria spongiae</name>
    <dbReference type="NCBI Taxonomy" id="2942209"/>
    <lineage>
        <taxon>Bacteria</taxon>
        <taxon>Pseudomonadati</taxon>
        <taxon>Pseudomonadota</taxon>
        <taxon>Alphaproteobacteria</taxon>
        <taxon>Rhodobacterales</taxon>
        <taxon>Roseobacteraceae</taxon>
        <taxon>Ruegeria</taxon>
    </lineage>
</organism>
<evidence type="ECO:0000313" key="11">
    <source>
        <dbReference type="Proteomes" id="UP001203880"/>
    </source>
</evidence>
<keyword evidence="4 7" id="KW-0408">Iron</keyword>
<name>A0ABT0PZF0_9RHOB</name>
<reference evidence="10" key="1">
    <citation type="submission" date="2022-05" db="EMBL/GenBank/DDBJ databases">
        <authorList>
            <person name="Park J.-S."/>
        </authorList>
    </citation>
    <scope>NUCLEOTIDE SEQUENCE</scope>
    <source>
        <strain evidence="10">2012CJ41-6</strain>
    </source>
</reference>
<dbReference type="SUPFAM" id="SSF46626">
    <property type="entry name" value="Cytochrome c"/>
    <property type="match status" value="1"/>
</dbReference>
<keyword evidence="1 7" id="KW-0349">Heme</keyword>
<gene>
    <name evidence="10" type="ORF">M3P21_04240</name>
</gene>
<sequence>MRDFAASLFALTFCILSTAASNAGEVADAARSGDVEALIILLDKGAPVDEPGVAHPLHFALMSGHEEAAGILLARGADPNADTALGTPLMVAAGRKRIGLVELLLANKADPNIAGGREKRTPLHTAAFSGAADIVQVLLDNGADPLARTKFGDPPLHLAMQKNHFAVVDLLGEVTVWKPPPSPTEADISKADEEMGRKAVETCKICHPIRAGESAKGPSLWEIVGRPVAGFEGFPYSNAMREEGGVWDIARLNAFLADPKMAMPGNMMAASNDRIEVTDQETRWALIAYLETLK</sequence>
<dbReference type="Pfam" id="PF00023">
    <property type="entry name" value="Ank"/>
    <property type="match status" value="1"/>
</dbReference>
<dbReference type="RefSeq" id="WP_249707127.1">
    <property type="nucleotide sequence ID" value="NZ_JAMFMB010000004.1"/>
</dbReference>
<dbReference type="InterPro" id="IPR002110">
    <property type="entry name" value="Ankyrin_rpt"/>
</dbReference>
<keyword evidence="11" id="KW-1185">Reference proteome</keyword>
<feature type="signal peptide" evidence="8">
    <location>
        <begin position="1"/>
        <end position="23"/>
    </location>
</feature>
<dbReference type="InterPro" id="IPR036909">
    <property type="entry name" value="Cyt_c-like_dom_sf"/>
</dbReference>
<feature type="chain" id="PRO_5046270071" evidence="8">
    <location>
        <begin position="24"/>
        <end position="294"/>
    </location>
</feature>
<keyword evidence="5 6" id="KW-0040">ANK repeat</keyword>
<keyword evidence="2 7" id="KW-0479">Metal-binding</keyword>
<dbReference type="Gene3D" id="1.25.40.20">
    <property type="entry name" value="Ankyrin repeat-containing domain"/>
    <property type="match status" value="2"/>
</dbReference>
<feature type="domain" description="Cytochrome c" evidence="9">
    <location>
        <begin position="191"/>
        <end position="294"/>
    </location>
</feature>
<keyword evidence="8" id="KW-0732">Signal</keyword>